<organism evidence="2 3">
    <name type="scientific">Candidatus Zambryskibacteria bacterium RIFCSPLOWO2_01_FULL_45_21</name>
    <dbReference type="NCBI Taxonomy" id="1802761"/>
    <lineage>
        <taxon>Bacteria</taxon>
        <taxon>Candidatus Zambryskiibacteriota</taxon>
    </lineage>
</organism>
<feature type="region of interest" description="Disordered" evidence="1">
    <location>
        <begin position="1"/>
        <end position="46"/>
    </location>
</feature>
<evidence type="ECO:0000313" key="3">
    <source>
        <dbReference type="Proteomes" id="UP000176800"/>
    </source>
</evidence>
<gene>
    <name evidence="2" type="ORF">A3B14_01620</name>
</gene>
<reference evidence="2 3" key="1">
    <citation type="journal article" date="2016" name="Nat. Commun.">
        <title>Thousands of microbial genomes shed light on interconnected biogeochemical processes in an aquifer system.</title>
        <authorList>
            <person name="Anantharaman K."/>
            <person name="Brown C.T."/>
            <person name="Hug L.A."/>
            <person name="Sharon I."/>
            <person name="Castelle C.J."/>
            <person name="Probst A.J."/>
            <person name="Thomas B.C."/>
            <person name="Singh A."/>
            <person name="Wilkins M.J."/>
            <person name="Karaoz U."/>
            <person name="Brodie E.L."/>
            <person name="Williams K.H."/>
            <person name="Hubbard S.S."/>
            <person name="Banfield J.F."/>
        </authorList>
    </citation>
    <scope>NUCLEOTIDE SEQUENCE [LARGE SCALE GENOMIC DNA]</scope>
</reference>
<proteinExistence type="predicted"/>
<dbReference type="EMBL" id="MHWE01000005">
    <property type="protein sequence ID" value="OHB04650.1"/>
    <property type="molecule type" value="Genomic_DNA"/>
</dbReference>
<accession>A0A1G2U6M6</accession>
<sequence length="228" mass="25273">MNRFELVEEPQPPIEVDKEGNKIENVPGAELTPGAIEPEPTEEQEPSIREIGRERIEKIGSFFSNIKEGFKNKARQAGEAVLRAAGRAKEAGIAGLETAMATPEIIGRGIEYGVGATVVAYEKSKETAIAARDRVVEAKDAVIQKGKNAVEQGIRTVVDAKDATIEFGNRALYRAAERVSRPFLEFQSRRLSQTLQYVAERIERGEARIDDFDQVRRLLDHLEGLKTV</sequence>
<dbReference type="AlphaFoldDB" id="A0A1G2U6M6"/>
<evidence type="ECO:0000313" key="2">
    <source>
        <dbReference type="EMBL" id="OHB04650.1"/>
    </source>
</evidence>
<dbReference type="Proteomes" id="UP000176800">
    <property type="component" value="Unassembled WGS sequence"/>
</dbReference>
<evidence type="ECO:0000256" key="1">
    <source>
        <dbReference type="SAM" id="MobiDB-lite"/>
    </source>
</evidence>
<comment type="caution">
    <text evidence="2">The sequence shown here is derived from an EMBL/GenBank/DDBJ whole genome shotgun (WGS) entry which is preliminary data.</text>
</comment>
<name>A0A1G2U6M6_9BACT</name>
<protein>
    <submittedName>
        <fullName evidence="2">Uncharacterized protein</fullName>
    </submittedName>
</protein>